<dbReference type="AlphaFoldDB" id="A0A1G2NCT3"/>
<evidence type="ECO:0000313" key="2">
    <source>
        <dbReference type="Proteomes" id="UP000176221"/>
    </source>
</evidence>
<comment type="caution">
    <text evidence="1">The sequence shown here is derived from an EMBL/GenBank/DDBJ whole genome shotgun (WGS) entry which is preliminary data.</text>
</comment>
<name>A0A1G2NCT3_9BACT</name>
<sequence length="105" mass="11472">MPFEQPEKQEGFTLTKENAKLGLFVVTKDASLEGTNVQGGRPMGFGIREGQDIGIAAVTEEGVTLDSSTFLVNYFVTWDDLEAGHIQLRKRTSSDFAQESGPQGF</sequence>
<proteinExistence type="predicted"/>
<dbReference type="EMBL" id="MHRX01000021">
    <property type="protein sequence ID" value="OHA33863.1"/>
    <property type="molecule type" value="Genomic_DNA"/>
</dbReference>
<reference evidence="1 2" key="1">
    <citation type="journal article" date="2016" name="Nat. Commun.">
        <title>Thousands of microbial genomes shed light on interconnected biogeochemical processes in an aquifer system.</title>
        <authorList>
            <person name="Anantharaman K."/>
            <person name="Brown C.T."/>
            <person name="Hug L.A."/>
            <person name="Sharon I."/>
            <person name="Castelle C.J."/>
            <person name="Probst A.J."/>
            <person name="Thomas B.C."/>
            <person name="Singh A."/>
            <person name="Wilkins M.J."/>
            <person name="Karaoz U."/>
            <person name="Brodie E.L."/>
            <person name="Williams K.H."/>
            <person name="Hubbard S.S."/>
            <person name="Banfield J.F."/>
        </authorList>
    </citation>
    <scope>NUCLEOTIDE SEQUENCE [LARGE SCALE GENOMIC DNA]</scope>
</reference>
<protein>
    <submittedName>
        <fullName evidence="1">Uncharacterized protein</fullName>
    </submittedName>
</protein>
<organism evidence="1 2">
    <name type="scientific">Candidatus Taylorbacteria bacterium RIFCSPLOWO2_01_FULL_45_15b</name>
    <dbReference type="NCBI Taxonomy" id="1802319"/>
    <lineage>
        <taxon>Bacteria</taxon>
        <taxon>Candidatus Tayloriibacteriota</taxon>
    </lineage>
</organism>
<dbReference type="Proteomes" id="UP000176221">
    <property type="component" value="Unassembled WGS sequence"/>
</dbReference>
<gene>
    <name evidence="1" type="ORF">A2928_00020</name>
</gene>
<accession>A0A1G2NCT3</accession>
<evidence type="ECO:0000313" key="1">
    <source>
        <dbReference type="EMBL" id="OHA33863.1"/>
    </source>
</evidence>